<organism evidence="1 2">
    <name type="scientific">Colletotrichum sidae</name>
    <dbReference type="NCBI Taxonomy" id="1347389"/>
    <lineage>
        <taxon>Eukaryota</taxon>
        <taxon>Fungi</taxon>
        <taxon>Dikarya</taxon>
        <taxon>Ascomycota</taxon>
        <taxon>Pezizomycotina</taxon>
        <taxon>Sordariomycetes</taxon>
        <taxon>Hypocreomycetidae</taxon>
        <taxon>Glomerellales</taxon>
        <taxon>Glomerellaceae</taxon>
        <taxon>Colletotrichum</taxon>
        <taxon>Colletotrichum orbiculare species complex</taxon>
    </lineage>
</organism>
<accession>A0A4R8TEH6</accession>
<reference evidence="1 2" key="1">
    <citation type="submission" date="2018-11" db="EMBL/GenBank/DDBJ databases">
        <title>Genome sequence and assembly of Colletotrichum sidae.</title>
        <authorList>
            <person name="Gan P."/>
            <person name="Shirasu K."/>
        </authorList>
    </citation>
    <scope>NUCLEOTIDE SEQUENCE [LARGE SCALE GENOMIC DNA]</scope>
    <source>
        <strain evidence="1 2">CBS 518.97</strain>
    </source>
</reference>
<dbReference type="AlphaFoldDB" id="A0A4R8TEH6"/>
<dbReference type="Proteomes" id="UP000295604">
    <property type="component" value="Unassembled WGS sequence"/>
</dbReference>
<protein>
    <submittedName>
        <fullName evidence="1">Uncharacterized protein</fullName>
    </submittedName>
</protein>
<gene>
    <name evidence="1" type="ORF">C8034_v010200</name>
</gene>
<name>A0A4R8TEH6_9PEZI</name>
<proteinExistence type="predicted"/>
<keyword evidence="2" id="KW-1185">Reference proteome</keyword>
<comment type="caution">
    <text evidence="1">The sequence shown here is derived from an EMBL/GenBank/DDBJ whole genome shotgun (WGS) entry which is preliminary data.</text>
</comment>
<evidence type="ECO:0000313" key="1">
    <source>
        <dbReference type="EMBL" id="TEA16511.1"/>
    </source>
</evidence>
<sequence length="116" mass="13414">MYLFPLRKPLFAFAGSQFHIAATEKEMLRIRANMLHCSSPVSLRPPRQTMHANSVPEPSALKRFIVYAHEAERQQQAFCNIEAERTPGCPVIVRRRRSRHTPSFLSRKIGRNQIDN</sequence>
<dbReference type="EMBL" id="QAPF01000106">
    <property type="protein sequence ID" value="TEA16511.1"/>
    <property type="molecule type" value="Genomic_DNA"/>
</dbReference>
<evidence type="ECO:0000313" key="2">
    <source>
        <dbReference type="Proteomes" id="UP000295604"/>
    </source>
</evidence>